<gene>
    <name evidence="2" type="ORF">PDIGIT_LOCUS2173</name>
</gene>
<dbReference type="PANTHER" id="PTHR11362:SF148">
    <property type="entry name" value="CARBOXYPEPTIDASE Y INHIBITOR"/>
    <property type="match status" value="1"/>
</dbReference>
<dbReference type="GO" id="GO:0005543">
    <property type="term" value="F:phospholipid binding"/>
    <property type="evidence" value="ECO:0007669"/>
    <property type="project" value="TreeGrafter"/>
</dbReference>
<evidence type="ECO:0000313" key="2">
    <source>
        <dbReference type="EMBL" id="CAI6282642.1"/>
    </source>
</evidence>
<dbReference type="InterPro" id="IPR035810">
    <property type="entry name" value="PEBP_euk"/>
</dbReference>
<dbReference type="Proteomes" id="UP001152607">
    <property type="component" value="Unassembled WGS sequence"/>
</dbReference>
<dbReference type="InterPro" id="IPR036610">
    <property type="entry name" value="PEBP-like_sf"/>
</dbReference>
<dbReference type="OrthoDB" id="2506647at2759"/>
<proteinExistence type="predicted"/>
<organism evidence="2 3">
    <name type="scientific">Periconia digitata</name>
    <dbReference type="NCBI Taxonomy" id="1303443"/>
    <lineage>
        <taxon>Eukaryota</taxon>
        <taxon>Fungi</taxon>
        <taxon>Dikarya</taxon>
        <taxon>Ascomycota</taxon>
        <taxon>Pezizomycotina</taxon>
        <taxon>Dothideomycetes</taxon>
        <taxon>Pleosporomycetidae</taxon>
        <taxon>Pleosporales</taxon>
        <taxon>Massarineae</taxon>
        <taxon>Periconiaceae</taxon>
        <taxon>Periconia</taxon>
    </lineage>
</organism>
<dbReference type="InterPro" id="IPR008914">
    <property type="entry name" value="PEBP"/>
</dbReference>
<protein>
    <recommendedName>
        <fullName evidence="4">PEBP-like protein</fullName>
    </recommendedName>
</protein>
<sequence length="240" mass="26367">MAAAPHISKIAMAKHDLVPHVLSKDVDFDYSVKVEWPETDLENPGQELDREKTQPQPKVFLDPPPPESLDNLVLIMTDPDLMMENDTYFGQVRHWLVSGLTSKLDGSLLGYGQTSDISPYVGPAPLPNYLYSRPHRYVFIVARAPSGDVTITPEDLRALQEPYKAAVAGKQGEVQDLKDRWGFNALELIEKKGLKIEGVSYMRVGGSLKSAGANAAMMGQAVVDKVSIQTSSLDVEQCAD</sequence>
<dbReference type="Pfam" id="PF01161">
    <property type="entry name" value="PBP"/>
    <property type="match status" value="1"/>
</dbReference>
<accession>A0A9W4U7L4</accession>
<dbReference type="AlphaFoldDB" id="A0A9W4U7L4"/>
<evidence type="ECO:0000313" key="3">
    <source>
        <dbReference type="Proteomes" id="UP001152607"/>
    </source>
</evidence>
<dbReference type="CDD" id="cd00866">
    <property type="entry name" value="PEBP_euk"/>
    <property type="match status" value="1"/>
</dbReference>
<evidence type="ECO:0000256" key="1">
    <source>
        <dbReference type="SAM" id="MobiDB-lite"/>
    </source>
</evidence>
<dbReference type="GO" id="GO:0030414">
    <property type="term" value="F:peptidase inhibitor activity"/>
    <property type="evidence" value="ECO:0007669"/>
    <property type="project" value="TreeGrafter"/>
</dbReference>
<dbReference type="GO" id="GO:0046578">
    <property type="term" value="P:regulation of Ras protein signal transduction"/>
    <property type="evidence" value="ECO:0007669"/>
    <property type="project" value="TreeGrafter"/>
</dbReference>
<comment type="caution">
    <text evidence="2">The sequence shown here is derived from an EMBL/GenBank/DDBJ whole genome shotgun (WGS) entry which is preliminary data.</text>
</comment>
<reference evidence="2" key="1">
    <citation type="submission" date="2023-01" db="EMBL/GenBank/DDBJ databases">
        <authorList>
            <person name="Van Ghelder C."/>
            <person name="Rancurel C."/>
        </authorList>
    </citation>
    <scope>NUCLEOTIDE SEQUENCE</scope>
    <source>
        <strain evidence="2">CNCM I-4278</strain>
    </source>
</reference>
<name>A0A9W4U7L4_9PLEO</name>
<dbReference type="Gene3D" id="3.90.280.10">
    <property type="entry name" value="PEBP-like"/>
    <property type="match status" value="1"/>
</dbReference>
<dbReference type="EMBL" id="CAOQHR010000001">
    <property type="protein sequence ID" value="CAI6282642.1"/>
    <property type="molecule type" value="Genomic_DNA"/>
</dbReference>
<dbReference type="PANTHER" id="PTHR11362">
    <property type="entry name" value="PHOSPHATIDYLETHANOLAMINE-BINDING PROTEIN"/>
    <property type="match status" value="1"/>
</dbReference>
<feature type="region of interest" description="Disordered" evidence="1">
    <location>
        <begin position="39"/>
        <end position="63"/>
    </location>
</feature>
<keyword evidence="3" id="KW-1185">Reference proteome</keyword>
<evidence type="ECO:0008006" key="4">
    <source>
        <dbReference type="Google" id="ProtNLM"/>
    </source>
</evidence>
<dbReference type="GO" id="GO:0030162">
    <property type="term" value="P:regulation of proteolysis"/>
    <property type="evidence" value="ECO:0007669"/>
    <property type="project" value="TreeGrafter"/>
</dbReference>
<dbReference type="SUPFAM" id="SSF49777">
    <property type="entry name" value="PEBP-like"/>
    <property type="match status" value="1"/>
</dbReference>